<evidence type="ECO:0000313" key="12">
    <source>
        <dbReference type="EMBL" id="QJC19177.1"/>
    </source>
</evidence>
<evidence type="ECO:0000259" key="11">
    <source>
        <dbReference type="SMART" id="SM00744"/>
    </source>
</evidence>
<feature type="transmembrane region" description="Helical" evidence="10">
    <location>
        <begin position="222"/>
        <end position="247"/>
    </location>
</feature>
<sequence>MASKDSDVRCVKCQSLKPTTPLTGQDRCARCVAINELKPWISTCNINPCYDGDLSESNETIEMMDINSCREDTPSDAESETGFMPFVAHSKQPKHTPKNPTKGEIQYCPVEKCKDNTKDSSKGEINYCKVQKCKDIHRVENQSSIDEEGKQCWICRDGESLPEARYCNCYGDLQYCHEECLKTWISMSGEKKCKFCQTPYKVNRQLSLKRGLPGYWDRDDRFVFIAGFIGMGAILVGWIVSFFYLLVVLCVESFTHQDVMIVVCGLVTIQVVGSMFFLFMYFQIGNLLRQYVNYMTEINIDPLRT</sequence>
<keyword evidence="6" id="KW-0833">Ubl conjugation pathway</keyword>
<organismHost>
    <name type="scientific">Panthera leo</name>
    <name type="common">Lion</name>
    <dbReference type="NCBI Taxonomy" id="9689"/>
</organismHost>
<protein>
    <recommendedName>
        <fullName evidence="11">RING-CH-type domain-containing protein</fullName>
    </recommendedName>
</protein>
<keyword evidence="5" id="KW-0863">Zinc-finger</keyword>
<dbReference type="SUPFAM" id="SSF57850">
    <property type="entry name" value="RING/U-box"/>
    <property type="match status" value="1"/>
</dbReference>
<reference evidence="12" key="1">
    <citation type="submission" date="2019-10" db="EMBL/GenBank/DDBJ databases">
        <title>Experimental infection of calves with contemporary bovine gammaherpesvirus type 4.</title>
        <authorList>
            <person name="Bauermann F."/>
            <person name="Kutish G."/>
            <person name="Diel D."/>
            <person name="Falkenberg S."/>
            <person name="Martins M."/>
            <person name="Flores E."/>
        </authorList>
    </citation>
    <scope>NUCLEOTIDE SEQUENCE</scope>
    <source>
        <strain evidence="12">SD16-49</strain>
    </source>
</reference>
<dbReference type="InterPro" id="IPR013083">
    <property type="entry name" value="Znf_RING/FYVE/PHD"/>
</dbReference>
<dbReference type="GO" id="GO:0016020">
    <property type="term" value="C:membrane"/>
    <property type="evidence" value="ECO:0007669"/>
    <property type="project" value="UniProtKB-SubCell"/>
</dbReference>
<comment type="subcellular location">
    <subcellularLocation>
        <location evidence="1">Membrane</location>
        <topology evidence="1">Multi-pass membrane protein</topology>
    </subcellularLocation>
</comment>
<dbReference type="PANTHER" id="PTHR46065">
    <property type="entry name" value="E3 UBIQUITIN-PROTEIN LIGASE MARCH 2/3 FAMILY MEMBER"/>
    <property type="match status" value="1"/>
</dbReference>
<dbReference type="SMART" id="SM00744">
    <property type="entry name" value="RINGv"/>
    <property type="match status" value="1"/>
</dbReference>
<evidence type="ECO:0000256" key="2">
    <source>
        <dbReference type="ARBA" id="ARBA00022679"/>
    </source>
</evidence>
<dbReference type="GO" id="GO:0008270">
    <property type="term" value="F:zinc ion binding"/>
    <property type="evidence" value="ECO:0007669"/>
    <property type="project" value="UniProtKB-KW"/>
</dbReference>
<evidence type="ECO:0000256" key="8">
    <source>
        <dbReference type="ARBA" id="ARBA00022989"/>
    </source>
</evidence>
<keyword evidence="3 10" id="KW-0812">Transmembrane</keyword>
<dbReference type="GO" id="GO:0016740">
    <property type="term" value="F:transferase activity"/>
    <property type="evidence" value="ECO:0007669"/>
    <property type="project" value="UniProtKB-KW"/>
</dbReference>
<evidence type="ECO:0000256" key="3">
    <source>
        <dbReference type="ARBA" id="ARBA00022692"/>
    </source>
</evidence>
<evidence type="ECO:0000256" key="4">
    <source>
        <dbReference type="ARBA" id="ARBA00022723"/>
    </source>
</evidence>
<feature type="domain" description="RING-CH-type" evidence="11">
    <location>
        <begin position="151"/>
        <end position="197"/>
    </location>
</feature>
<keyword evidence="8 10" id="KW-1133">Transmembrane helix</keyword>
<keyword evidence="2" id="KW-0808">Transferase</keyword>
<evidence type="ECO:0000256" key="9">
    <source>
        <dbReference type="ARBA" id="ARBA00023136"/>
    </source>
</evidence>
<dbReference type="CDD" id="cd16495">
    <property type="entry name" value="RING_CH-C4HC3_MARCH"/>
    <property type="match status" value="1"/>
</dbReference>
<dbReference type="Pfam" id="PF12906">
    <property type="entry name" value="RINGv"/>
    <property type="match status" value="1"/>
</dbReference>
<dbReference type="PANTHER" id="PTHR46065:SF3">
    <property type="entry name" value="FI20425P1"/>
    <property type="match status" value="1"/>
</dbReference>
<proteinExistence type="predicted"/>
<organismHost>
    <name type="scientific">Bos taurus</name>
    <name type="common">Bovine</name>
    <dbReference type="NCBI Taxonomy" id="9913"/>
</organismHost>
<keyword evidence="7" id="KW-0862">Zinc</keyword>
<keyword evidence="4" id="KW-0479">Metal-binding</keyword>
<keyword evidence="9 10" id="KW-0472">Membrane</keyword>
<dbReference type="InterPro" id="IPR011016">
    <property type="entry name" value="Znf_RING-CH"/>
</dbReference>
<dbReference type="Gene3D" id="3.30.40.10">
    <property type="entry name" value="Zinc/RING finger domain, C3HC4 (zinc finger)"/>
    <property type="match status" value="1"/>
</dbReference>
<feature type="transmembrane region" description="Helical" evidence="10">
    <location>
        <begin position="259"/>
        <end position="282"/>
    </location>
</feature>
<organismHost>
    <name type="scientific">Felis catus</name>
    <name type="common">Cat</name>
    <name type="synonym">Felis silvestris catus</name>
    <dbReference type="NCBI Taxonomy" id="9685"/>
</organismHost>
<dbReference type="EMBL" id="MN551084">
    <property type="protein sequence ID" value="QJC19177.1"/>
    <property type="molecule type" value="Genomic_DNA"/>
</dbReference>
<evidence type="ECO:0000256" key="5">
    <source>
        <dbReference type="ARBA" id="ARBA00022771"/>
    </source>
</evidence>
<evidence type="ECO:0000256" key="6">
    <source>
        <dbReference type="ARBA" id="ARBA00022786"/>
    </source>
</evidence>
<evidence type="ECO:0000256" key="7">
    <source>
        <dbReference type="ARBA" id="ARBA00022833"/>
    </source>
</evidence>
<name>A0A858PWU3_BHV4</name>
<evidence type="ECO:0000256" key="1">
    <source>
        <dbReference type="ARBA" id="ARBA00004141"/>
    </source>
</evidence>
<evidence type="ECO:0000256" key="10">
    <source>
        <dbReference type="SAM" id="Phobius"/>
    </source>
</evidence>
<organism evidence="12">
    <name type="scientific">Bovine herpesvirus 4</name>
    <name type="common">BoHV-4</name>
    <name type="synonym">Movar virus</name>
    <dbReference type="NCBI Taxonomy" id="10385"/>
    <lineage>
        <taxon>Viruses</taxon>
        <taxon>Duplodnaviria</taxon>
        <taxon>Heunggongvirae</taxon>
        <taxon>Peploviricota</taxon>
        <taxon>Herviviricetes</taxon>
        <taxon>Herpesvirales</taxon>
        <taxon>Orthoherpesviridae</taxon>
        <taxon>Gammaherpesvirinae</taxon>
        <taxon>Rhadinovirus</taxon>
        <taxon>Rhadinovirus bovinegamma4</taxon>
    </lineage>
</organism>
<accession>A0A858PWU3</accession>